<gene>
    <name evidence="3" type="ORF">C8A04DRAFT_27990</name>
</gene>
<protein>
    <recommendedName>
        <fullName evidence="2">F-box domain-containing protein</fullName>
    </recommendedName>
</protein>
<dbReference type="InterPro" id="IPR001810">
    <property type="entry name" value="F-box_dom"/>
</dbReference>
<evidence type="ECO:0000313" key="4">
    <source>
        <dbReference type="Proteomes" id="UP001302676"/>
    </source>
</evidence>
<sequence length="628" mass="71151">MVVSILRLPYELVVWVIQYLELGDVRNLSYTCKELRFVVQDLRLAKRLLKAHAPHSIEARDARASGDYAGNLRRLIKRRDAISSVSPYTAAVVAFCHEWMYENGVLCYARGRELRILDLRRSAKDEIVIELRKHAETLLPPEALGPHKYKLTLLYFASNIFSCIYSLLLTGDQKPQHYLLIFRPQDGTLIAMTAVHSISKAFVRNDSLFAYYGTLNSPDNQGTQLWSIRAYNLKSNKWEPNEIDIPKEIGTDIGSTVCFEVIDGFLYGLSNVQSLAIEQVDWISYYSCFRFSFDNNGHVIGTVLGPHRELWRRDHTEGPLDNRWTVLHLFKDEASGRLKWVETRKEWLGGCSTSRRTYYTTEIDFDALAAKDKLIDSDTAVKHQPGRARKRWPRSPHYVHVGDDNRTWPLMVPKCPVRTYHSTSETFIDLIDEVASFDTKDQQLRLRGGSRRPWTPGELTQQDSNGPMNSQYRNETGLLWPPAPDPSADFNPALDELYAVLNPPGYAGNTHGTWDDRSMVYSTGGSQGSLRALVFVSFDPAIRLAGTPPYPREFGVARLQGSAPSHAPRAAARVTATGAEAGKVTGTPCERDCIEQVDDAKGAKKEASWITFKPAWYRKIDRGYHFAR</sequence>
<dbReference type="PANTHER" id="PTHR34098">
    <property type="entry name" value="F-BOX ONLY PROTEIN 47"/>
    <property type="match status" value="1"/>
</dbReference>
<dbReference type="PROSITE" id="PS50181">
    <property type="entry name" value="FBOX"/>
    <property type="match status" value="1"/>
</dbReference>
<reference evidence="3" key="2">
    <citation type="submission" date="2023-05" db="EMBL/GenBank/DDBJ databases">
        <authorList>
            <consortium name="Lawrence Berkeley National Laboratory"/>
            <person name="Steindorff A."/>
            <person name="Hensen N."/>
            <person name="Bonometti L."/>
            <person name="Westerberg I."/>
            <person name="Brannstrom I.O."/>
            <person name="Guillou S."/>
            <person name="Cros-Aarteil S."/>
            <person name="Calhoun S."/>
            <person name="Haridas S."/>
            <person name="Kuo A."/>
            <person name="Mondo S."/>
            <person name="Pangilinan J."/>
            <person name="Riley R."/>
            <person name="Labutti K."/>
            <person name="Andreopoulos B."/>
            <person name="Lipzen A."/>
            <person name="Chen C."/>
            <person name="Yanf M."/>
            <person name="Daum C."/>
            <person name="Ng V."/>
            <person name="Clum A."/>
            <person name="Ohm R."/>
            <person name="Martin F."/>
            <person name="Silar P."/>
            <person name="Natvig D."/>
            <person name="Lalanne C."/>
            <person name="Gautier V."/>
            <person name="Ament-Velasquez S.L."/>
            <person name="Kruys A."/>
            <person name="Hutchinson M.I."/>
            <person name="Powell A.J."/>
            <person name="Barry K."/>
            <person name="Miller A.N."/>
            <person name="Grigoriev I.V."/>
            <person name="Debuchy R."/>
            <person name="Gladieux P."/>
            <person name="Thoren M.H."/>
            <person name="Johannesson H."/>
        </authorList>
    </citation>
    <scope>NUCLEOTIDE SEQUENCE</scope>
    <source>
        <strain evidence="3">CBS 141.50</strain>
    </source>
</reference>
<dbReference type="Pfam" id="PF00646">
    <property type="entry name" value="F-box"/>
    <property type="match status" value="1"/>
</dbReference>
<dbReference type="EMBL" id="MU853578">
    <property type="protein sequence ID" value="KAK4144302.1"/>
    <property type="molecule type" value="Genomic_DNA"/>
</dbReference>
<feature type="compositionally biased region" description="Polar residues" evidence="1">
    <location>
        <begin position="458"/>
        <end position="468"/>
    </location>
</feature>
<name>A0AAN6V3T4_9PEZI</name>
<feature type="domain" description="F-box" evidence="2">
    <location>
        <begin position="2"/>
        <end position="48"/>
    </location>
</feature>
<dbReference type="SUPFAM" id="SSF81383">
    <property type="entry name" value="F-box domain"/>
    <property type="match status" value="1"/>
</dbReference>
<evidence type="ECO:0000259" key="2">
    <source>
        <dbReference type="PROSITE" id="PS50181"/>
    </source>
</evidence>
<accession>A0AAN6V3T4</accession>
<feature type="region of interest" description="Disordered" evidence="1">
    <location>
        <begin position="447"/>
        <end position="468"/>
    </location>
</feature>
<evidence type="ECO:0000313" key="3">
    <source>
        <dbReference type="EMBL" id="KAK4144302.1"/>
    </source>
</evidence>
<dbReference type="InterPro" id="IPR038946">
    <property type="entry name" value="FBXO47"/>
</dbReference>
<dbReference type="RefSeq" id="XP_062637673.1">
    <property type="nucleotide sequence ID" value="XM_062780481.1"/>
</dbReference>
<dbReference type="PANTHER" id="PTHR34098:SF1">
    <property type="entry name" value="F-BOX ONLY PROTEIN 47"/>
    <property type="match status" value="1"/>
</dbReference>
<reference evidence="3" key="1">
    <citation type="journal article" date="2023" name="Mol. Phylogenet. Evol.">
        <title>Genome-scale phylogeny and comparative genomics of the fungal order Sordariales.</title>
        <authorList>
            <person name="Hensen N."/>
            <person name="Bonometti L."/>
            <person name="Westerberg I."/>
            <person name="Brannstrom I.O."/>
            <person name="Guillou S."/>
            <person name="Cros-Aarteil S."/>
            <person name="Calhoun S."/>
            <person name="Haridas S."/>
            <person name="Kuo A."/>
            <person name="Mondo S."/>
            <person name="Pangilinan J."/>
            <person name="Riley R."/>
            <person name="LaButti K."/>
            <person name="Andreopoulos B."/>
            <person name="Lipzen A."/>
            <person name="Chen C."/>
            <person name="Yan M."/>
            <person name="Daum C."/>
            <person name="Ng V."/>
            <person name="Clum A."/>
            <person name="Steindorff A."/>
            <person name="Ohm R.A."/>
            <person name="Martin F."/>
            <person name="Silar P."/>
            <person name="Natvig D.O."/>
            <person name="Lalanne C."/>
            <person name="Gautier V."/>
            <person name="Ament-Velasquez S.L."/>
            <person name="Kruys A."/>
            <person name="Hutchinson M.I."/>
            <person name="Powell A.J."/>
            <person name="Barry K."/>
            <person name="Miller A.N."/>
            <person name="Grigoriev I.V."/>
            <person name="Debuchy R."/>
            <person name="Gladieux P."/>
            <person name="Hiltunen Thoren M."/>
            <person name="Johannesson H."/>
        </authorList>
    </citation>
    <scope>NUCLEOTIDE SEQUENCE</scope>
    <source>
        <strain evidence="3">CBS 141.50</strain>
    </source>
</reference>
<dbReference type="InterPro" id="IPR036047">
    <property type="entry name" value="F-box-like_dom_sf"/>
</dbReference>
<evidence type="ECO:0000256" key="1">
    <source>
        <dbReference type="SAM" id="MobiDB-lite"/>
    </source>
</evidence>
<keyword evidence="4" id="KW-1185">Reference proteome</keyword>
<organism evidence="3 4">
    <name type="scientific">Dichotomopilus funicola</name>
    <dbReference type="NCBI Taxonomy" id="1934379"/>
    <lineage>
        <taxon>Eukaryota</taxon>
        <taxon>Fungi</taxon>
        <taxon>Dikarya</taxon>
        <taxon>Ascomycota</taxon>
        <taxon>Pezizomycotina</taxon>
        <taxon>Sordariomycetes</taxon>
        <taxon>Sordariomycetidae</taxon>
        <taxon>Sordariales</taxon>
        <taxon>Chaetomiaceae</taxon>
        <taxon>Dichotomopilus</taxon>
    </lineage>
</organism>
<proteinExistence type="predicted"/>
<dbReference type="GeneID" id="87817094"/>
<comment type="caution">
    <text evidence="3">The sequence shown here is derived from an EMBL/GenBank/DDBJ whole genome shotgun (WGS) entry which is preliminary data.</text>
</comment>
<dbReference type="Proteomes" id="UP001302676">
    <property type="component" value="Unassembled WGS sequence"/>
</dbReference>
<dbReference type="AlphaFoldDB" id="A0AAN6V3T4"/>